<name>A0A857ETV0_9GAMM</name>
<dbReference type="RefSeq" id="WP_159677130.1">
    <property type="nucleotide sequence ID" value="NZ_CP043727.1"/>
</dbReference>
<protein>
    <submittedName>
        <fullName evidence="1">Uncharacterized protein</fullName>
    </submittedName>
</protein>
<dbReference type="Proteomes" id="UP000464402">
    <property type="component" value="Chromosome"/>
</dbReference>
<dbReference type="AlphaFoldDB" id="A0A857ETV0"/>
<evidence type="ECO:0000313" key="2">
    <source>
        <dbReference type="Proteomes" id="UP000464402"/>
    </source>
</evidence>
<sequence length="101" mass="11611">MSIDIRCYTKLIVPDLQVKLDQFLLKYPDVFPEHYMLYKARDLGLFDKEISNEFGLDPESYFGLHITNKTLEISADEMANMIRQALGADNVIVLLNGEDLI</sequence>
<dbReference type="Gene3D" id="3.30.70.2920">
    <property type="match status" value="1"/>
</dbReference>
<gene>
    <name evidence="1" type="ORF">F0T03_01755</name>
</gene>
<dbReference type="InterPro" id="IPR053759">
    <property type="entry name" value="CDI_Immunity_Comp"/>
</dbReference>
<dbReference type="EMBL" id="CP043727">
    <property type="protein sequence ID" value="QHB31047.1"/>
    <property type="molecule type" value="Genomic_DNA"/>
</dbReference>
<keyword evidence="2" id="KW-1185">Reference proteome</keyword>
<evidence type="ECO:0000313" key="1">
    <source>
        <dbReference type="EMBL" id="QHB31047.1"/>
    </source>
</evidence>
<accession>A0A857ETV0</accession>
<organism evidence="1 2">
    <name type="scientific">Yersinia canariae</name>
    <dbReference type="NCBI Taxonomy" id="2607663"/>
    <lineage>
        <taxon>Bacteria</taxon>
        <taxon>Pseudomonadati</taxon>
        <taxon>Pseudomonadota</taxon>
        <taxon>Gammaproteobacteria</taxon>
        <taxon>Enterobacterales</taxon>
        <taxon>Yersiniaceae</taxon>
        <taxon>Yersinia</taxon>
    </lineage>
</organism>
<reference evidence="2" key="1">
    <citation type="submission" date="2019-09" db="EMBL/GenBank/DDBJ databases">
        <title>Yersinia canariae sp. nov., isolated from a human yersiniosis case.</title>
        <authorList>
            <person name="Nguyen S.V."/>
            <person name="Greig D."/>
            <person name="Hurley D."/>
            <person name="Cao Y."/>
            <person name="McCabe E."/>
            <person name="Mitchell M."/>
            <person name="Jenkins C."/>
            <person name="Fanning S."/>
        </authorList>
    </citation>
    <scope>NUCLEOTIDE SEQUENCE [LARGE SCALE GENOMIC DNA]</scope>
    <source>
        <strain evidence="2">NCTC 14382</strain>
    </source>
</reference>
<proteinExistence type="predicted"/>
<dbReference type="KEGG" id="yca:F0T03_01755"/>